<keyword evidence="1" id="KW-1133">Transmembrane helix</keyword>
<dbReference type="AlphaFoldDB" id="A0A2N0VLV6"/>
<keyword evidence="3" id="KW-1185">Reference proteome</keyword>
<evidence type="ECO:0000313" key="2">
    <source>
        <dbReference type="EMBL" id="PKD45187.1"/>
    </source>
</evidence>
<keyword evidence="1" id="KW-0472">Membrane</keyword>
<dbReference type="RefSeq" id="WP_101072748.1">
    <property type="nucleotide sequence ID" value="NZ_PISP01000001.1"/>
</dbReference>
<gene>
    <name evidence="2" type="ORF">CWD77_06990</name>
</gene>
<dbReference type="EMBL" id="PISP01000001">
    <property type="protein sequence ID" value="PKD45187.1"/>
    <property type="molecule type" value="Genomic_DNA"/>
</dbReference>
<dbReference type="OrthoDB" id="1524451at2"/>
<protein>
    <submittedName>
        <fullName evidence="2">Uncharacterized protein</fullName>
    </submittedName>
</protein>
<accession>A0A2N0VLV6</accession>
<reference evidence="2 3" key="1">
    <citation type="submission" date="2017-11" db="EMBL/GenBank/DDBJ databases">
        <title>Rhodohalobacter 15182 sp. nov., isolated from a salt lake.</title>
        <authorList>
            <person name="Han S."/>
        </authorList>
    </citation>
    <scope>NUCLEOTIDE SEQUENCE [LARGE SCALE GENOMIC DNA]</scope>
    <source>
        <strain evidence="2 3">15182</strain>
    </source>
</reference>
<keyword evidence="1" id="KW-0812">Transmembrane</keyword>
<feature type="transmembrane region" description="Helical" evidence="1">
    <location>
        <begin position="9"/>
        <end position="26"/>
    </location>
</feature>
<evidence type="ECO:0000313" key="3">
    <source>
        <dbReference type="Proteomes" id="UP000233398"/>
    </source>
</evidence>
<dbReference type="Proteomes" id="UP000233398">
    <property type="component" value="Unassembled WGS sequence"/>
</dbReference>
<comment type="caution">
    <text evidence="2">The sequence shown here is derived from an EMBL/GenBank/DDBJ whole genome shotgun (WGS) entry which is preliminary data.</text>
</comment>
<organism evidence="2 3">
    <name type="scientific">Rhodohalobacter barkolensis</name>
    <dbReference type="NCBI Taxonomy" id="2053187"/>
    <lineage>
        <taxon>Bacteria</taxon>
        <taxon>Pseudomonadati</taxon>
        <taxon>Balneolota</taxon>
        <taxon>Balneolia</taxon>
        <taxon>Balneolales</taxon>
        <taxon>Balneolaceae</taxon>
        <taxon>Rhodohalobacter</taxon>
    </lineage>
</organism>
<proteinExistence type="predicted"/>
<sequence length="156" mass="18198">MQTESQRKFIVLLLALSCIISIYLFINTNPVSPKKLTDGAQIDSLISMSLEEFNIESSQVRRRNIQVDSVFTRSVYNIRVAPNFSKTTLHYTLQQELWPYNVKPAAQIRFPEKDLRMHLLYNDQIYRTIIVSEDQELTLQRNQPEILPGQDSHEVD</sequence>
<evidence type="ECO:0000256" key="1">
    <source>
        <dbReference type="SAM" id="Phobius"/>
    </source>
</evidence>
<name>A0A2N0VLV6_9BACT</name>